<comment type="caution">
    <text evidence="1">The sequence shown here is derived from an EMBL/GenBank/DDBJ whole genome shotgun (WGS) entry which is preliminary data.</text>
</comment>
<protein>
    <submittedName>
        <fullName evidence="1">Uncharacterized protein</fullName>
    </submittedName>
</protein>
<organism evidence="1 2">
    <name type="scientific">Saccharothrix yanglingensis</name>
    <dbReference type="NCBI Taxonomy" id="659496"/>
    <lineage>
        <taxon>Bacteria</taxon>
        <taxon>Bacillati</taxon>
        <taxon>Actinomycetota</taxon>
        <taxon>Actinomycetes</taxon>
        <taxon>Pseudonocardiales</taxon>
        <taxon>Pseudonocardiaceae</taxon>
        <taxon>Saccharothrix</taxon>
    </lineage>
</organism>
<dbReference type="RefSeq" id="WP_306745675.1">
    <property type="nucleotide sequence ID" value="NZ_NSDM01000004.1"/>
</dbReference>
<accession>A0ABU0WXM8</accession>
<dbReference type="EMBL" id="NSDM01000004">
    <property type="protein sequence ID" value="MDQ2584532.1"/>
    <property type="molecule type" value="Genomic_DNA"/>
</dbReference>
<dbReference type="Proteomes" id="UP001225605">
    <property type="component" value="Unassembled WGS sequence"/>
</dbReference>
<gene>
    <name evidence="1" type="ORF">CKY47_11165</name>
</gene>
<reference evidence="1 2" key="1">
    <citation type="submission" date="2017-06" db="EMBL/GenBank/DDBJ databases">
        <title>Cultured bacterium strain Saccharothrix yanglingensis Hhs.015.</title>
        <authorList>
            <person name="Xia Y."/>
        </authorList>
    </citation>
    <scope>NUCLEOTIDE SEQUENCE [LARGE SCALE GENOMIC DNA]</scope>
    <source>
        <strain evidence="1 2">Hhs.015</strain>
    </source>
</reference>
<evidence type="ECO:0000313" key="2">
    <source>
        <dbReference type="Proteomes" id="UP001225605"/>
    </source>
</evidence>
<proteinExistence type="predicted"/>
<keyword evidence="2" id="KW-1185">Reference proteome</keyword>
<evidence type="ECO:0000313" key="1">
    <source>
        <dbReference type="EMBL" id="MDQ2584532.1"/>
    </source>
</evidence>
<sequence length="151" mass="16838">MISHVSAVPAQRTRGVPAGGAAGGDAGAVPAVSAVERYKELVGLAAESVDRMRARDRDRVRELMARLAASQEQVVEVVEREKLVRAVVRVHWEAVVELLWEERWMTMTPVPAPDESVPPRPQEEYDAAMNRAFEALEESLQRRTLLRRKSA</sequence>
<name>A0ABU0WXM8_9PSEU</name>